<feature type="domain" description="UvrD-like helicase C-terminal" evidence="17">
    <location>
        <begin position="330"/>
        <end position="612"/>
    </location>
</feature>
<dbReference type="PROSITE" id="PS51217">
    <property type="entry name" value="UVRD_HELICASE_CTER"/>
    <property type="match status" value="1"/>
</dbReference>
<comment type="similarity">
    <text evidence="1">Belongs to the helicase family. UvrD subfamily.</text>
</comment>
<evidence type="ECO:0000256" key="9">
    <source>
        <dbReference type="ARBA" id="ARBA00023125"/>
    </source>
</evidence>
<evidence type="ECO:0000256" key="1">
    <source>
        <dbReference type="ARBA" id="ARBA00009922"/>
    </source>
</evidence>
<dbReference type="Pfam" id="PF12705">
    <property type="entry name" value="PDDEXK_1"/>
    <property type="match status" value="1"/>
</dbReference>
<comment type="caution">
    <text evidence="18">The sequence shown here is derived from an EMBL/GenBank/DDBJ whole genome shotgun (WGS) entry which is preliminary data.</text>
</comment>
<evidence type="ECO:0000256" key="6">
    <source>
        <dbReference type="ARBA" id="ARBA00022806"/>
    </source>
</evidence>
<keyword evidence="9" id="KW-0238">DNA-binding</keyword>
<dbReference type="GO" id="GO:0043138">
    <property type="term" value="F:3'-5' DNA helicase activity"/>
    <property type="evidence" value="ECO:0007669"/>
    <property type="project" value="UniProtKB-EC"/>
</dbReference>
<dbReference type="InterPro" id="IPR000212">
    <property type="entry name" value="DNA_helicase_UvrD/REP"/>
</dbReference>
<gene>
    <name evidence="18" type="ORF">COT92_01465</name>
</gene>
<proteinExistence type="inferred from homology"/>
<dbReference type="InterPro" id="IPR013986">
    <property type="entry name" value="DExx_box_DNA_helicase_dom_sf"/>
</dbReference>
<evidence type="ECO:0000259" key="16">
    <source>
        <dbReference type="PROSITE" id="PS51198"/>
    </source>
</evidence>
<keyword evidence="11" id="KW-0413">Isomerase</keyword>
<dbReference type="CDD" id="cd17932">
    <property type="entry name" value="DEXQc_UvrD"/>
    <property type="match status" value="1"/>
</dbReference>
<dbReference type="InterPro" id="IPR014016">
    <property type="entry name" value="UvrD-like_ATP-bd"/>
</dbReference>
<evidence type="ECO:0000313" key="19">
    <source>
        <dbReference type="Proteomes" id="UP000230922"/>
    </source>
</evidence>
<dbReference type="SUPFAM" id="SSF52540">
    <property type="entry name" value="P-loop containing nucleoside triphosphate hydrolases"/>
    <property type="match status" value="1"/>
</dbReference>
<dbReference type="InterPro" id="IPR014017">
    <property type="entry name" value="DNA_helicase_UvrD-like_C"/>
</dbReference>
<dbReference type="Pfam" id="PF13361">
    <property type="entry name" value="UvrD_C"/>
    <property type="match status" value="1"/>
</dbReference>
<dbReference type="AlphaFoldDB" id="A0A2H0VBD1"/>
<dbReference type="GO" id="GO:0003677">
    <property type="term" value="F:DNA binding"/>
    <property type="evidence" value="ECO:0007669"/>
    <property type="project" value="UniProtKB-KW"/>
</dbReference>
<evidence type="ECO:0000256" key="3">
    <source>
        <dbReference type="ARBA" id="ARBA00022741"/>
    </source>
</evidence>
<dbReference type="InterPro" id="IPR011335">
    <property type="entry name" value="Restrct_endonuc-II-like"/>
</dbReference>
<reference evidence="19" key="1">
    <citation type="submission" date="2017-09" db="EMBL/GenBank/DDBJ databases">
        <title>Depth-based differentiation of microbial function through sediment-hosted aquifers and enrichment of novel symbionts in the deep terrestrial subsurface.</title>
        <authorList>
            <person name="Probst A.J."/>
            <person name="Ladd B."/>
            <person name="Jarett J.K."/>
            <person name="Geller-Mcgrath D.E."/>
            <person name="Sieber C.M.K."/>
            <person name="Emerson J.B."/>
            <person name="Anantharaman K."/>
            <person name="Thomas B.C."/>
            <person name="Malmstrom R."/>
            <person name="Stieglmeier M."/>
            <person name="Klingl A."/>
            <person name="Woyke T."/>
            <person name="Ryan C.M."/>
            <person name="Banfield J.F."/>
        </authorList>
    </citation>
    <scope>NUCLEOTIDE SEQUENCE [LARGE SCALE GENOMIC DNA]</scope>
</reference>
<dbReference type="GO" id="GO:0000725">
    <property type="term" value="P:recombinational repair"/>
    <property type="evidence" value="ECO:0007669"/>
    <property type="project" value="TreeGrafter"/>
</dbReference>
<dbReference type="Gene3D" id="3.40.50.300">
    <property type="entry name" value="P-loop containing nucleotide triphosphate hydrolases"/>
    <property type="match status" value="2"/>
</dbReference>
<dbReference type="InterPro" id="IPR038726">
    <property type="entry name" value="PDDEXK_AddAB-type"/>
</dbReference>
<dbReference type="PANTHER" id="PTHR11070">
    <property type="entry name" value="UVRD / RECB / PCRA DNA HELICASE FAMILY MEMBER"/>
    <property type="match status" value="1"/>
</dbReference>
<accession>A0A2H0VBD1</accession>
<keyword evidence="4" id="KW-0227">DNA damage</keyword>
<evidence type="ECO:0000256" key="15">
    <source>
        <dbReference type="PROSITE-ProRule" id="PRU00560"/>
    </source>
</evidence>
<dbReference type="Pfam" id="PF00580">
    <property type="entry name" value="UvrD-helicase"/>
    <property type="match status" value="1"/>
</dbReference>
<dbReference type="GO" id="GO:0004527">
    <property type="term" value="F:exonuclease activity"/>
    <property type="evidence" value="ECO:0007669"/>
    <property type="project" value="UniProtKB-KW"/>
</dbReference>
<dbReference type="Gene3D" id="3.90.320.10">
    <property type="match status" value="1"/>
</dbReference>
<dbReference type="Proteomes" id="UP000230922">
    <property type="component" value="Unassembled WGS sequence"/>
</dbReference>
<evidence type="ECO:0000256" key="11">
    <source>
        <dbReference type="ARBA" id="ARBA00023235"/>
    </source>
</evidence>
<evidence type="ECO:0000256" key="13">
    <source>
        <dbReference type="ARBA" id="ARBA00034808"/>
    </source>
</evidence>
<evidence type="ECO:0000256" key="12">
    <source>
        <dbReference type="ARBA" id="ARBA00034617"/>
    </source>
</evidence>
<comment type="catalytic activity">
    <reaction evidence="12">
        <text>Couples ATP hydrolysis with the unwinding of duplex DNA by translocating in the 3'-5' direction.</text>
        <dbReference type="EC" id="5.6.2.4"/>
    </reaction>
</comment>
<protein>
    <recommendedName>
        <fullName evidence="13">DNA 3'-5' helicase</fullName>
        <ecNumber evidence="13">5.6.2.4</ecNumber>
    </recommendedName>
</protein>
<dbReference type="EMBL" id="PFAK01000022">
    <property type="protein sequence ID" value="PIR96371.1"/>
    <property type="molecule type" value="Genomic_DNA"/>
</dbReference>
<dbReference type="SUPFAM" id="SSF52980">
    <property type="entry name" value="Restriction endonuclease-like"/>
    <property type="match status" value="1"/>
</dbReference>
<keyword evidence="7" id="KW-0269">Exonuclease</keyword>
<evidence type="ECO:0000256" key="7">
    <source>
        <dbReference type="ARBA" id="ARBA00022839"/>
    </source>
</evidence>
<dbReference type="Gene3D" id="1.10.486.10">
    <property type="entry name" value="PCRA, domain 4"/>
    <property type="match status" value="1"/>
</dbReference>
<sequence length="982" mass="112991">METLLEDLNKQQLEAVTHKKGPLLIVAGAGTGKTTVITRKIAWLIKQKLAKPDEILALTFTEKAATEMQERVDILMPMGFYDAWISTFHSFCERILKAHALDIGISNDFELLNGTRQWILVYKNFEKFNLSYYRPLGSPNKFIDALLTHFSRCKDEIISPHDYLQHVNNLRLGTDQPVKTKRIGLNAKSKLNVDTEETEIMRLEEVANAFHVYQKLLLDNNYMDFGDLINYTLELLNKRPGILKYYQSKFKYILVDEFQDTNFAQYELVKLLAGKGGNLGVVGDDDQSIYKFRGASVSNILKFKDEYPNAKQITLMENYRSTQIILDLAYKFIQANNPDRLEIKLKINKHLTTAKKDKGMIEVLEGEDLSGELNFAVKKILDLKSSDNIATWNDFAILIRANSAADELLPILENAGIPHTFLANKGLYRKPIVLDVICYMRLLDNLNDSISLYRVFSLPKFHLTHEDLSALLEHSGKKTLSLFETLLPAQTIPEVSPEGKAKIRTLLELIKKHAVMAKDRTASEMAIEIISDLGLEQKLKQETAAGSQNRELLDQFYKKIEAFEKENEHTGLHNFLEILELQNKAGDEGEIKFDPNLGPESLKVLTIHSAKGLEFKYVFVINLVDQRFPTRQKKDAIDIPEKLIKDILPEGDSHLQEERRLFYVATTRAKTGLYLTWSRDYGGKSLKKPSRFLVETGLVPDEKINKATGKVIFTKAKNAHAGAVYKKIPTSFSYSALNDFQLCPLKYKYKYYLKLPMRGSHHLSFGSTIHKVFEEFLKIYKKNQELKQVDLFGKTPSENPLPEFKILENLYEKNWLDNWYPSKLEKSKYKKVGSEMLKVFYNDLKAHEPEAKYIETFFKLKLGNYNFVGKIDRADKIKQGLSIIDYKTGKAPNSKGDLDQLYVYQWAAQEFLKEKVVKLKYWYLQGEGTMREEAPATEKDISKLKEKLLGTIEQILDAIEHDKFKDLHKKIKSHNCEFEHFE</sequence>
<keyword evidence="3 15" id="KW-0547">Nucleotide-binding</keyword>
<evidence type="ECO:0000256" key="10">
    <source>
        <dbReference type="ARBA" id="ARBA00023204"/>
    </source>
</evidence>
<dbReference type="PANTHER" id="PTHR11070:SF2">
    <property type="entry name" value="ATP-DEPENDENT DNA HELICASE SRS2"/>
    <property type="match status" value="1"/>
</dbReference>
<evidence type="ECO:0000256" key="4">
    <source>
        <dbReference type="ARBA" id="ARBA00022763"/>
    </source>
</evidence>
<feature type="domain" description="UvrD-like helicase ATP-binding" evidence="16">
    <location>
        <begin position="6"/>
        <end position="322"/>
    </location>
</feature>
<keyword evidence="8 15" id="KW-0067">ATP-binding</keyword>
<keyword evidence="10" id="KW-0234">DNA repair</keyword>
<feature type="binding site" evidence="15">
    <location>
        <begin position="27"/>
        <end position="34"/>
    </location>
    <ligand>
        <name>ATP</name>
        <dbReference type="ChEBI" id="CHEBI:30616"/>
    </ligand>
</feature>
<evidence type="ECO:0000313" key="18">
    <source>
        <dbReference type="EMBL" id="PIR96371.1"/>
    </source>
</evidence>
<dbReference type="InterPro" id="IPR027417">
    <property type="entry name" value="P-loop_NTPase"/>
</dbReference>
<name>A0A2H0VBD1_9BACT</name>
<keyword evidence="5 15" id="KW-0378">Hydrolase</keyword>
<organism evidence="18 19">
    <name type="scientific">Candidatus Doudnabacteria bacterium CG10_big_fil_rev_8_21_14_0_10_42_18</name>
    <dbReference type="NCBI Taxonomy" id="1974552"/>
    <lineage>
        <taxon>Bacteria</taxon>
        <taxon>Candidatus Doudnaibacteriota</taxon>
    </lineage>
</organism>
<dbReference type="EC" id="5.6.2.4" evidence="13"/>
<dbReference type="PROSITE" id="PS51198">
    <property type="entry name" value="UVRD_HELICASE_ATP_BIND"/>
    <property type="match status" value="1"/>
</dbReference>
<evidence type="ECO:0000259" key="17">
    <source>
        <dbReference type="PROSITE" id="PS51217"/>
    </source>
</evidence>
<evidence type="ECO:0000256" key="5">
    <source>
        <dbReference type="ARBA" id="ARBA00022801"/>
    </source>
</evidence>
<dbReference type="GO" id="GO:0005524">
    <property type="term" value="F:ATP binding"/>
    <property type="evidence" value="ECO:0007669"/>
    <property type="project" value="UniProtKB-UniRule"/>
</dbReference>
<dbReference type="Gene3D" id="1.10.10.160">
    <property type="match status" value="1"/>
</dbReference>
<evidence type="ECO:0000256" key="14">
    <source>
        <dbReference type="ARBA" id="ARBA00048988"/>
    </source>
</evidence>
<dbReference type="InterPro" id="IPR011604">
    <property type="entry name" value="PDDEXK-like_dom_sf"/>
</dbReference>
<comment type="catalytic activity">
    <reaction evidence="14">
        <text>ATP + H2O = ADP + phosphate + H(+)</text>
        <dbReference type="Rhea" id="RHEA:13065"/>
        <dbReference type="ChEBI" id="CHEBI:15377"/>
        <dbReference type="ChEBI" id="CHEBI:15378"/>
        <dbReference type="ChEBI" id="CHEBI:30616"/>
        <dbReference type="ChEBI" id="CHEBI:43474"/>
        <dbReference type="ChEBI" id="CHEBI:456216"/>
        <dbReference type="EC" id="5.6.2.4"/>
    </reaction>
</comment>
<evidence type="ECO:0000256" key="2">
    <source>
        <dbReference type="ARBA" id="ARBA00022722"/>
    </source>
</evidence>
<evidence type="ECO:0000256" key="8">
    <source>
        <dbReference type="ARBA" id="ARBA00022840"/>
    </source>
</evidence>
<keyword evidence="2" id="KW-0540">Nuclease</keyword>
<keyword evidence="6 15" id="KW-0347">Helicase</keyword>